<dbReference type="EMBL" id="LXQA010888716">
    <property type="protein sequence ID" value="MCI75683.1"/>
    <property type="molecule type" value="Genomic_DNA"/>
</dbReference>
<keyword evidence="2" id="KW-1185">Reference proteome</keyword>
<sequence>MATPDASVVTSNGMEKSGNAKTGRLVIAFLSLWNDVAAVEVHLNVDSLSRSVKGLAIVA</sequence>
<organism evidence="1 2">
    <name type="scientific">Trifolium medium</name>
    <dbReference type="NCBI Taxonomy" id="97028"/>
    <lineage>
        <taxon>Eukaryota</taxon>
        <taxon>Viridiplantae</taxon>
        <taxon>Streptophyta</taxon>
        <taxon>Embryophyta</taxon>
        <taxon>Tracheophyta</taxon>
        <taxon>Spermatophyta</taxon>
        <taxon>Magnoliopsida</taxon>
        <taxon>eudicotyledons</taxon>
        <taxon>Gunneridae</taxon>
        <taxon>Pentapetalae</taxon>
        <taxon>rosids</taxon>
        <taxon>fabids</taxon>
        <taxon>Fabales</taxon>
        <taxon>Fabaceae</taxon>
        <taxon>Papilionoideae</taxon>
        <taxon>50 kb inversion clade</taxon>
        <taxon>NPAAA clade</taxon>
        <taxon>Hologalegina</taxon>
        <taxon>IRL clade</taxon>
        <taxon>Trifolieae</taxon>
        <taxon>Trifolium</taxon>
    </lineage>
</organism>
<comment type="caution">
    <text evidence="1">The sequence shown here is derived from an EMBL/GenBank/DDBJ whole genome shotgun (WGS) entry which is preliminary data.</text>
</comment>
<evidence type="ECO:0000313" key="2">
    <source>
        <dbReference type="Proteomes" id="UP000265520"/>
    </source>
</evidence>
<dbReference type="Proteomes" id="UP000265520">
    <property type="component" value="Unassembled WGS sequence"/>
</dbReference>
<reference evidence="1 2" key="1">
    <citation type="journal article" date="2018" name="Front. Plant Sci.">
        <title>Red Clover (Trifolium pratense) and Zigzag Clover (T. medium) - A Picture of Genomic Similarities and Differences.</title>
        <authorList>
            <person name="Dluhosova J."/>
            <person name="Istvanek J."/>
            <person name="Nedelnik J."/>
            <person name="Repkova J."/>
        </authorList>
    </citation>
    <scope>NUCLEOTIDE SEQUENCE [LARGE SCALE GENOMIC DNA]</scope>
    <source>
        <strain evidence="2">cv. 10/8</strain>
        <tissue evidence="1">Leaf</tissue>
    </source>
</reference>
<evidence type="ECO:0000313" key="1">
    <source>
        <dbReference type="EMBL" id="MCI75683.1"/>
    </source>
</evidence>
<accession>A0A392UPV6</accession>
<name>A0A392UPV6_9FABA</name>
<protein>
    <submittedName>
        <fullName evidence="1">Uncharacterized protein</fullName>
    </submittedName>
</protein>
<dbReference type="AlphaFoldDB" id="A0A392UPV6"/>
<proteinExistence type="predicted"/>